<dbReference type="CDD" id="cd01544">
    <property type="entry name" value="PBP1_GalR"/>
    <property type="match status" value="1"/>
</dbReference>
<dbReference type="InterPro" id="IPR010982">
    <property type="entry name" value="Lambda_DNA-bd_dom_sf"/>
</dbReference>
<dbReference type="PRINTS" id="PR00036">
    <property type="entry name" value="HTHLACI"/>
</dbReference>
<keyword evidence="3" id="KW-0804">Transcription</keyword>
<keyword evidence="2 6" id="KW-0238">DNA-binding</keyword>
<keyword evidence="7" id="KW-1185">Reference proteome</keyword>
<protein>
    <submittedName>
        <fullName evidence="6">LacI family DNA-binding transcriptional regulator</fullName>
    </submittedName>
</protein>
<dbReference type="PROSITE" id="PS50932">
    <property type="entry name" value="HTH_LACI_2"/>
    <property type="match status" value="1"/>
</dbReference>
<dbReference type="Pfam" id="PF00356">
    <property type="entry name" value="LacI"/>
    <property type="match status" value="1"/>
</dbReference>
<reference evidence="6" key="1">
    <citation type="submission" date="2022-01" db="EMBL/GenBank/DDBJ databases">
        <title>STING isolate genome collection.</title>
        <authorList>
            <person name="France M."/>
            <person name="Rutt L."/>
            <person name="Humphrys M."/>
            <person name="Ravel J."/>
        </authorList>
    </citation>
    <scope>NUCLEOTIDE SEQUENCE</scope>
    <source>
        <strain evidence="6">C0081E5</strain>
    </source>
</reference>
<dbReference type="GO" id="GO:0003700">
    <property type="term" value="F:DNA-binding transcription factor activity"/>
    <property type="evidence" value="ECO:0007669"/>
    <property type="project" value="TreeGrafter"/>
</dbReference>
<evidence type="ECO:0000313" key="6">
    <source>
        <dbReference type="EMBL" id="MCZ9678825.1"/>
    </source>
</evidence>
<evidence type="ECO:0000313" key="8">
    <source>
        <dbReference type="Proteomes" id="UP001211566"/>
    </source>
</evidence>
<dbReference type="PROSITE" id="PS00356">
    <property type="entry name" value="HTH_LACI_1"/>
    <property type="match status" value="1"/>
</dbReference>
<dbReference type="Gene3D" id="1.10.260.40">
    <property type="entry name" value="lambda repressor-like DNA-binding domains"/>
    <property type="match status" value="1"/>
</dbReference>
<dbReference type="SUPFAM" id="SSF53822">
    <property type="entry name" value="Periplasmic binding protein-like I"/>
    <property type="match status" value="1"/>
</dbReference>
<feature type="domain" description="HTH lacI-type" evidence="4">
    <location>
        <begin position="2"/>
        <end position="47"/>
    </location>
</feature>
<evidence type="ECO:0000256" key="1">
    <source>
        <dbReference type="ARBA" id="ARBA00023015"/>
    </source>
</evidence>
<keyword evidence="1" id="KW-0805">Transcription regulation</keyword>
<dbReference type="Proteomes" id="UP001211420">
    <property type="component" value="Unassembled WGS sequence"/>
</dbReference>
<dbReference type="Pfam" id="PF13377">
    <property type="entry name" value="Peripla_BP_3"/>
    <property type="match status" value="1"/>
</dbReference>
<gene>
    <name evidence="5" type="ORF">L2772_07610</name>
    <name evidence="6" type="ORF">L2Z99_07095</name>
</gene>
<dbReference type="GO" id="GO:0000976">
    <property type="term" value="F:transcription cis-regulatory region binding"/>
    <property type="evidence" value="ECO:0007669"/>
    <property type="project" value="TreeGrafter"/>
</dbReference>
<dbReference type="AlphaFoldDB" id="A0AAW5X084"/>
<dbReference type="SUPFAM" id="SSF47413">
    <property type="entry name" value="lambda repressor-like DNA-binding domains"/>
    <property type="match status" value="1"/>
</dbReference>
<evidence type="ECO:0000313" key="7">
    <source>
        <dbReference type="Proteomes" id="UP001211420"/>
    </source>
</evidence>
<evidence type="ECO:0000313" key="5">
    <source>
        <dbReference type="EMBL" id="MCZ3622713.1"/>
    </source>
</evidence>
<evidence type="ECO:0000259" key="4">
    <source>
        <dbReference type="PROSITE" id="PS50932"/>
    </source>
</evidence>
<dbReference type="CDD" id="cd01392">
    <property type="entry name" value="HTH_LacI"/>
    <property type="match status" value="1"/>
</dbReference>
<sequence length="344" mass="39258">MTSIREIARKAGVSPATVSRVLNRDKTFSIKDSTRQKVLNLAKSLHYELKPNRPSNGPKRKIIVLCALSVETLNRDLYFSDIKKGLYKEADISHITVVNFIHFPDSQFRFSDLKKVDGVIVIGTFTSNFLEHISKYNTNVVIINEPRDFEKFDLIRNNYYSYTNKILDLLFKRNFYKIALIGGAVNQMDCLGLSEESCIDPRSRAYRNWMKSHDLPIQEIATDWTLEAGFNAMEKLLSMKNTPEIVIASSDLLAVGAYRAIHLHQLKIPDDIQLISFNNSEVASYLVPSLSSISAPTLEMGEAAIRLLNDRFINQRTQAWQVVLPSKFIERESSYSKFNDSYLS</sequence>
<accession>A0AAW5X084</accession>
<evidence type="ECO:0000256" key="2">
    <source>
        <dbReference type="ARBA" id="ARBA00023125"/>
    </source>
</evidence>
<dbReference type="Proteomes" id="UP001211566">
    <property type="component" value="Unassembled WGS sequence"/>
</dbReference>
<dbReference type="InterPro" id="IPR046335">
    <property type="entry name" value="LacI/GalR-like_sensor"/>
</dbReference>
<dbReference type="EMBL" id="JAKHPW010000011">
    <property type="protein sequence ID" value="MCZ3622713.1"/>
    <property type="molecule type" value="Genomic_DNA"/>
</dbReference>
<dbReference type="PANTHER" id="PTHR30146:SF149">
    <property type="entry name" value="HTH-TYPE TRANSCRIPTIONAL REGULATOR EBGR"/>
    <property type="match status" value="1"/>
</dbReference>
<dbReference type="EMBL" id="JAKHEY010000012">
    <property type="protein sequence ID" value="MCZ9678825.1"/>
    <property type="molecule type" value="Genomic_DNA"/>
</dbReference>
<organism evidence="6 8">
    <name type="scientific">Lactobacillus mulieris</name>
    <dbReference type="NCBI Taxonomy" id="2508708"/>
    <lineage>
        <taxon>Bacteria</taxon>
        <taxon>Bacillati</taxon>
        <taxon>Bacillota</taxon>
        <taxon>Bacilli</taxon>
        <taxon>Lactobacillales</taxon>
        <taxon>Lactobacillaceae</taxon>
        <taxon>Lactobacillus</taxon>
    </lineage>
</organism>
<dbReference type="PANTHER" id="PTHR30146">
    <property type="entry name" value="LACI-RELATED TRANSCRIPTIONAL REPRESSOR"/>
    <property type="match status" value="1"/>
</dbReference>
<name>A0AAW5X084_9LACO</name>
<reference evidence="5 7" key="2">
    <citation type="submission" date="2022-01" db="EMBL/GenBank/DDBJ databases">
        <title>VMRC isolate genome collection.</title>
        <authorList>
            <person name="France M."/>
            <person name="Rutt L."/>
            <person name="Humphrys M."/>
            <person name="Ravel J."/>
        </authorList>
    </citation>
    <scope>NUCLEOTIDE SEQUENCE [LARGE SCALE GENOMIC DNA]</scope>
    <source>
        <strain evidence="5 7">C0172B4</strain>
    </source>
</reference>
<dbReference type="RefSeq" id="WP_269255006.1">
    <property type="nucleotide sequence ID" value="NZ_JAKHEY010000012.1"/>
</dbReference>
<dbReference type="InterPro" id="IPR000843">
    <property type="entry name" value="HTH_LacI"/>
</dbReference>
<dbReference type="InterPro" id="IPR028082">
    <property type="entry name" value="Peripla_BP_I"/>
</dbReference>
<comment type="caution">
    <text evidence="6">The sequence shown here is derived from an EMBL/GenBank/DDBJ whole genome shotgun (WGS) entry which is preliminary data.</text>
</comment>
<evidence type="ECO:0000256" key="3">
    <source>
        <dbReference type="ARBA" id="ARBA00023163"/>
    </source>
</evidence>
<dbReference type="SMART" id="SM00354">
    <property type="entry name" value="HTH_LACI"/>
    <property type="match status" value="1"/>
</dbReference>
<dbReference type="Gene3D" id="3.40.50.2300">
    <property type="match status" value="2"/>
</dbReference>
<proteinExistence type="predicted"/>